<dbReference type="AlphaFoldDB" id="A0A951QDD0"/>
<dbReference type="Proteomes" id="UP000757435">
    <property type="component" value="Unassembled WGS sequence"/>
</dbReference>
<proteinExistence type="predicted"/>
<organism evidence="3 4">
    <name type="scientific">Drouetiella hepatica Uher 2000/2452</name>
    <dbReference type="NCBI Taxonomy" id="904376"/>
    <lineage>
        <taxon>Bacteria</taxon>
        <taxon>Bacillati</taxon>
        <taxon>Cyanobacteriota</taxon>
        <taxon>Cyanophyceae</taxon>
        <taxon>Oculatellales</taxon>
        <taxon>Oculatellaceae</taxon>
        <taxon>Drouetiella</taxon>
    </lineage>
</organism>
<name>A0A951QDD0_9CYAN</name>
<dbReference type="InterPro" id="IPR022222">
    <property type="entry name" value="DUF3747"/>
</dbReference>
<keyword evidence="1" id="KW-0732">Signal</keyword>
<feature type="domain" description="SLH" evidence="2">
    <location>
        <begin position="275"/>
        <end position="338"/>
    </location>
</feature>
<gene>
    <name evidence="3" type="ORF">KME15_18665</name>
</gene>
<comment type="caution">
    <text evidence="3">The sequence shown here is derived from an EMBL/GenBank/DDBJ whole genome shotgun (WGS) entry which is preliminary data.</text>
</comment>
<dbReference type="PANTHER" id="PTHR43308">
    <property type="entry name" value="OUTER MEMBRANE PROTEIN ALPHA-RELATED"/>
    <property type="match status" value="1"/>
</dbReference>
<evidence type="ECO:0000313" key="3">
    <source>
        <dbReference type="EMBL" id="MBW4660701.1"/>
    </source>
</evidence>
<dbReference type="PROSITE" id="PS51272">
    <property type="entry name" value="SLH"/>
    <property type="match status" value="3"/>
</dbReference>
<feature type="domain" description="SLH" evidence="2">
    <location>
        <begin position="345"/>
        <end position="409"/>
    </location>
</feature>
<dbReference type="PANTHER" id="PTHR43308:SF5">
    <property type="entry name" value="S-LAYER PROTEIN _ PEPTIDOGLYCAN ENDO-BETA-N-ACETYLGLUCOSAMINIDASE"/>
    <property type="match status" value="1"/>
</dbReference>
<dbReference type="InterPro" id="IPR001119">
    <property type="entry name" value="SLH_dom"/>
</dbReference>
<feature type="chain" id="PRO_5037729256" evidence="1">
    <location>
        <begin position="26"/>
        <end position="409"/>
    </location>
</feature>
<evidence type="ECO:0000259" key="2">
    <source>
        <dbReference type="PROSITE" id="PS51272"/>
    </source>
</evidence>
<feature type="domain" description="SLH" evidence="2">
    <location>
        <begin position="207"/>
        <end position="270"/>
    </location>
</feature>
<dbReference type="Pfam" id="PF12565">
    <property type="entry name" value="DUF3747"/>
    <property type="match status" value="1"/>
</dbReference>
<sequence length="409" mass="44495">MLIQRLTAVAVATLSTAWTASYALAAGFGQQEVEQSRFIAIAAPYSGGTAHQLLILEQVKDTRPCWNVLGGTPIIVDPVLRTFDFNGICGRSIDANGYSIRVNGQDLALAYSVRVIRRNQNLVLVGDPLGCYNPDRSKCPNPEFDIGHANGLSADFTEIRLNPGWRFTRRVLDDRPLGHIYLTYEGTFPPSPIAYAPVPTPVPPPNPNTLTFRDVGGDTYATEIQQAVQLGFIAGFEDGTFRPQRSLTREQLVSMALESLKTLPGVTLTVPSTAASAPYGDVEMTRWSAAKIEFARRNNIVSGYEDGTFRPTNPVTRAEMMAILSRTAEYGRSLRQLSPDLPSTQAPQPFTDISGHWGEALISAMSTYCGVASPYNEIGTNFAPNAEAQRNYAAAATLRMLNCVTTAPQ</sequence>
<evidence type="ECO:0000313" key="4">
    <source>
        <dbReference type="Proteomes" id="UP000757435"/>
    </source>
</evidence>
<dbReference type="EMBL" id="JAHHHD010000024">
    <property type="protein sequence ID" value="MBW4660701.1"/>
    <property type="molecule type" value="Genomic_DNA"/>
</dbReference>
<protein>
    <submittedName>
        <fullName evidence="3">DUF3747 domain-containing protein</fullName>
    </submittedName>
</protein>
<dbReference type="InterPro" id="IPR051465">
    <property type="entry name" value="Cell_Envelope_Struct_Comp"/>
</dbReference>
<feature type="signal peptide" evidence="1">
    <location>
        <begin position="1"/>
        <end position="25"/>
    </location>
</feature>
<reference evidence="3" key="2">
    <citation type="journal article" date="2022" name="Microbiol. Resour. Announc.">
        <title>Metagenome Sequencing to Explore Phylogenomics of Terrestrial Cyanobacteria.</title>
        <authorList>
            <person name="Ward R.D."/>
            <person name="Stajich J.E."/>
            <person name="Johansen J.R."/>
            <person name="Huntemann M."/>
            <person name="Clum A."/>
            <person name="Foster B."/>
            <person name="Foster B."/>
            <person name="Roux S."/>
            <person name="Palaniappan K."/>
            <person name="Varghese N."/>
            <person name="Mukherjee S."/>
            <person name="Reddy T.B.K."/>
            <person name="Daum C."/>
            <person name="Copeland A."/>
            <person name="Chen I.A."/>
            <person name="Ivanova N.N."/>
            <person name="Kyrpides N.C."/>
            <person name="Shapiro N."/>
            <person name="Eloe-Fadrosh E.A."/>
            <person name="Pietrasiak N."/>
        </authorList>
    </citation>
    <scope>NUCLEOTIDE SEQUENCE</scope>
    <source>
        <strain evidence="3">UHER 2000/2452</strain>
    </source>
</reference>
<dbReference type="Pfam" id="PF00395">
    <property type="entry name" value="SLH"/>
    <property type="match status" value="2"/>
</dbReference>
<evidence type="ECO:0000256" key="1">
    <source>
        <dbReference type="SAM" id="SignalP"/>
    </source>
</evidence>
<accession>A0A951QDD0</accession>
<reference evidence="3" key="1">
    <citation type="submission" date="2021-05" db="EMBL/GenBank/DDBJ databases">
        <authorList>
            <person name="Pietrasiak N."/>
            <person name="Ward R."/>
            <person name="Stajich J.E."/>
            <person name="Kurbessoian T."/>
        </authorList>
    </citation>
    <scope>NUCLEOTIDE SEQUENCE</scope>
    <source>
        <strain evidence="3">UHER 2000/2452</strain>
    </source>
</reference>